<dbReference type="SMART" id="SM00233">
    <property type="entry name" value="PH"/>
    <property type="match status" value="1"/>
</dbReference>
<dbReference type="InParanoid" id="A0A078A1G7"/>
<dbReference type="Proteomes" id="UP000039865">
    <property type="component" value="Unassembled WGS sequence"/>
</dbReference>
<dbReference type="InterPro" id="IPR011993">
    <property type="entry name" value="PH-like_dom_sf"/>
</dbReference>
<keyword evidence="4" id="KW-1185">Reference proteome</keyword>
<dbReference type="InterPro" id="IPR001849">
    <property type="entry name" value="PH_domain"/>
</dbReference>
<proteinExistence type="predicted"/>
<dbReference type="CDD" id="cd00821">
    <property type="entry name" value="PH"/>
    <property type="match status" value="1"/>
</dbReference>
<accession>A0A078A1G7</accession>
<feature type="compositionally biased region" description="Polar residues" evidence="1">
    <location>
        <begin position="235"/>
        <end position="249"/>
    </location>
</feature>
<dbReference type="Gene3D" id="3.90.1720.10">
    <property type="entry name" value="endopeptidase domain like (from Nostoc punctiforme)"/>
    <property type="match status" value="1"/>
</dbReference>
<evidence type="ECO:0000256" key="1">
    <source>
        <dbReference type="SAM" id="MobiDB-lite"/>
    </source>
</evidence>
<dbReference type="AlphaFoldDB" id="A0A078A1G7"/>
<reference evidence="3 4" key="1">
    <citation type="submission" date="2014-06" db="EMBL/GenBank/DDBJ databases">
        <authorList>
            <person name="Swart Estienne"/>
        </authorList>
    </citation>
    <scope>NUCLEOTIDE SEQUENCE [LARGE SCALE GENOMIC DNA]</scope>
    <source>
        <strain evidence="3 4">130c</strain>
    </source>
</reference>
<feature type="compositionally biased region" description="Low complexity" evidence="1">
    <location>
        <begin position="60"/>
        <end position="83"/>
    </location>
</feature>
<dbReference type="PANTHER" id="PTHR47112:SF1">
    <property type="entry name" value="PX DOMAIN-CONTAINING PROTEIN"/>
    <property type="match status" value="1"/>
</dbReference>
<feature type="domain" description="PH" evidence="2">
    <location>
        <begin position="508"/>
        <end position="632"/>
    </location>
</feature>
<dbReference type="OrthoDB" id="289113at2759"/>
<feature type="region of interest" description="Disordered" evidence="1">
    <location>
        <begin position="228"/>
        <end position="249"/>
    </location>
</feature>
<dbReference type="Pfam" id="PF00169">
    <property type="entry name" value="PH"/>
    <property type="match status" value="1"/>
</dbReference>
<evidence type="ECO:0000259" key="2">
    <source>
        <dbReference type="PROSITE" id="PS50003"/>
    </source>
</evidence>
<dbReference type="PROSITE" id="PS50003">
    <property type="entry name" value="PH_DOMAIN"/>
    <property type="match status" value="1"/>
</dbReference>
<dbReference type="PANTHER" id="PTHR47112">
    <property type="entry name" value="PX DOMAIN-CONTAINING PROTEIN"/>
    <property type="match status" value="1"/>
</dbReference>
<feature type="region of interest" description="Disordered" evidence="1">
    <location>
        <begin position="305"/>
        <end position="360"/>
    </location>
</feature>
<organism evidence="3 4">
    <name type="scientific">Stylonychia lemnae</name>
    <name type="common">Ciliate</name>
    <dbReference type="NCBI Taxonomy" id="5949"/>
    <lineage>
        <taxon>Eukaryota</taxon>
        <taxon>Sar</taxon>
        <taxon>Alveolata</taxon>
        <taxon>Ciliophora</taxon>
        <taxon>Intramacronucleata</taxon>
        <taxon>Spirotrichea</taxon>
        <taxon>Stichotrichia</taxon>
        <taxon>Sporadotrichida</taxon>
        <taxon>Oxytrichidae</taxon>
        <taxon>Stylonychinae</taxon>
        <taxon>Stylonychia</taxon>
    </lineage>
</organism>
<evidence type="ECO:0000313" key="3">
    <source>
        <dbReference type="EMBL" id="CDW74624.1"/>
    </source>
</evidence>
<dbReference type="SUPFAM" id="SSF54001">
    <property type="entry name" value="Cysteine proteinases"/>
    <property type="match status" value="1"/>
</dbReference>
<dbReference type="OMA" id="ENQKSAN"/>
<feature type="region of interest" description="Disordered" evidence="1">
    <location>
        <begin position="51"/>
        <end position="87"/>
    </location>
</feature>
<feature type="compositionally biased region" description="Polar residues" evidence="1">
    <location>
        <begin position="305"/>
        <end position="318"/>
    </location>
</feature>
<dbReference type="InterPro" id="IPR038765">
    <property type="entry name" value="Papain-like_cys_pep_sf"/>
</dbReference>
<name>A0A078A1G7_STYLE</name>
<sequence>MQTASIIDTKSYDLQCPNESYDSLELMTDEELMFDDDKLKHINIKNFSSIHRDIKDKSNRNNQQQSRSPQNQNDYNSQNYNSNKHTQDDLSNLMKYQNQRSPIRNLSTNQIISILIPFHRKQKEDNKAQFISITSTDQVKPLNEIKKNDAKNEFIYQRGGKYNLDYYVENSKLKSYDMNSQNSKVQVNTHNQASSINKSPQVTIKIQGESKTRGQKKQSIAKTLTSIKKADENSRQQSRLTKMQQGSHKLLSTNQFKKMQEPVRSHRNQANQNIPLIQTQELFKGDNPGVKNNNKDFKQKFQLTEKIQNPSPKKQSFVSYKGKSKQGSSVKNQNLEGTGSIIGNQPKKSSNKGNLNVKVFDDNDDSMEDLIESKRQTPIIKVNNLCLQMQALSNRPSNINPNKRLSSINNSPSKFNEFEKDEVKLRIKTVVNEIQTRKAYAPSLQVYNLSDPQLENDDDIVDDDIYTFSNMYNRAIKPQPVQVRSGLNFNRIGSLSDYKDVEDNNVQLMNKQGWLHKRTESAIFKKFKRRYMVLESKKLKYYEDSSQSKLIGCIDFDLIQFEIKVSNKSTAKVFKLILLHPLNGSSEGSSTTHSAAIQSNSSQSVQRSKFVFMTETTKDLHEWVDAINIHQRQSEGFKGALVLKYSSGKLVLFESLRDTGVSVCEWNKFINKKWFDMYNKVVFRKLHFPRSQGFSTVIEDFVQQSVGKKFKVNASKLLRKKCESDTQSVIKGDKTYFCSELVASAYKRLGILEYELAASKYWPGDFSQENGEKQVKFLNGAKLGEELLLDFII</sequence>
<protein>
    <recommendedName>
        <fullName evidence="2">PH domain-containing protein</fullName>
    </recommendedName>
</protein>
<dbReference type="SUPFAM" id="SSF50729">
    <property type="entry name" value="PH domain-like"/>
    <property type="match status" value="1"/>
</dbReference>
<evidence type="ECO:0000313" key="4">
    <source>
        <dbReference type="Proteomes" id="UP000039865"/>
    </source>
</evidence>
<dbReference type="Gene3D" id="2.30.29.30">
    <property type="entry name" value="Pleckstrin-homology domain (PH domain)/Phosphotyrosine-binding domain (PTB)"/>
    <property type="match status" value="1"/>
</dbReference>
<gene>
    <name evidence="3" type="primary">Contig15097.g744</name>
    <name evidence="3" type="ORF">STYLEM_3605</name>
</gene>
<dbReference type="EMBL" id="CCKQ01003506">
    <property type="protein sequence ID" value="CDW74624.1"/>
    <property type="molecule type" value="Genomic_DNA"/>
</dbReference>
<feature type="compositionally biased region" description="Polar residues" evidence="1">
    <location>
        <begin position="325"/>
        <end position="354"/>
    </location>
</feature>